<protein>
    <submittedName>
        <fullName evidence="1">Uncharacterized protein</fullName>
    </submittedName>
</protein>
<proteinExistence type="predicted"/>
<gene>
    <name evidence="1" type="ORF">DSO57_1003874</name>
</gene>
<dbReference type="Proteomes" id="UP001165960">
    <property type="component" value="Unassembled WGS sequence"/>
</dbReference>
<organism evidence="1 2">
    <name type="scientific">Entomophthora muscae</name>
    <dbReference type="NCBI Taxonomy" id="34485"/>
    <lineage>
        <taxon>Eukaryota</taxon>
        <taxon>Fungi</taxon>
        <taxon>Fungi incertae sedis</taxon>
        <taxon>Zoopagomycota</taxon>
        <taxon>Entomophthoromycotina</taxon>
        <taxon>Entomophthoromycetes</taxon>
        <taxon>Entomophthorales</taxon>
        <taxon>Entomophthoraceae</taxon>
        <taxon>Entomophthora</taxon>
    </lineage>
</organism>
<sequence length="401" mass="46038">MSLRILVALGAASCHYNSVTHCRSQSSEKSLAEHKVTKGPRQTMVEWELICGVEDETCWKVEHGLRLMSIFMKNVILFKQPLLIKVNYEYICNFICFHREVASCTPSHLIQANENNLTLLYPQALHKQKHGKEPSHQTYDMTISFDAHFNFYFPMDHHSTQSSCRFDFMETLTHEVLHGLGVYSSLQKLASDLVAPIQATNKHFTGKETVYKEYLIFSLFDIHIIVDIKNTSLAYFAEHLRDLGPITLKPHESLKSRIFSFPHHVLLKKLAKSSKDSLSFQTLKGDKIKLNPSSFFSFNTPDHLDSSVYAYTRDEAMIPYTLPGIGLHDLFNCEKNWTTSPFGPDTLEVLATLGYIINPSPMYEDSLEFYYAKQNKLPRDLTSSLFFRASPLKYFCFGILF</sequence>
<dbReference type="EMBL" id="QTSX02007109">
    <property type="protein sequence ID" value="KAJ9051523.1"/>
    <property type="molecule type" value="Genomic_DNA"/>
</dbReference>
<comment type="caution">
    <text evidence="1">The sequence shown here is derived from an EMBL/GenBank/DDBJ whole genome shotgun (WGS) entry which is preliminary data.</text>
</comment>
<evidence type="ECO:0000313" key="2">
    <source>
        <dbReference type="Proteomes" id="UP001165960"/>
    </source>
</evidence>
<evidence type="ECO:0000313" key="1">
    <source>
        <dbReference type="EMBL" id="KAJ9051523.1"/>
    </source>
</evidence>
<accession>A0ACC2RN40</accession>
<name>A0ACC2RN40_9FUNG</name>
<reference evidence="1" key="1">
    <citation type="submission" date="2022-04" db="EMBL/GenBank/DDBJ databases">
        <title>Genome of the entomopathogenic fungus Entomophthora muscae.</title>
        <authorList>
            <person name="Elya C."/>
            <person name="Lovett B.R."/>
            <person name="Lee E."/>
            <person name="Macias A.M."/>
            <person name="Hajek A.E."/>
            <person name="De Bivort B.L."/>
            <person name="Kasson M.T."/>
            <person name="De Fine Licht H.H."/>
            <person name="Stajich J.E."/>
        </authorList>
    </citation>
    <scope>NUCLEOTIDE SEQUENCE</scope>
    <source>
        <strain evidence="1">Berkeley</strain>
    </source>
</reference>
<keyword evidence="2" id="KW-1185">Reference proteome</keyword>